<dbReference type="HOGENOM" id="CLU_2877126_0_0_4"/>
<proteinExistence type="predicted"/>
<gene>
    <name evidence="1" type="ORF">BRPE64_BCDS06530</name>
</gene>
<sequence length="63" mass="7037">MKLCVPRALHRNIEFKTQHAINQGDMPIRAMVFDGNAPHLQALDLREPSPRAGDVLIDVHANP</sequence>
<dbReference type="AlphaFoldDB" id="R4WLH4"/>
<dbReference type="Proteomes" id="UP000013966">
    <property type="component" value="Chromosome 2"/>
</dbReference>
<accession>R4WLH4</accession>
<protein>
    <submittedName>
        <fullName evidence="1">Zinc-binding alcohol dehydrogenase family protein</fullName>
    </submittedName>
</protein>
<evidence type="ECO:0000313" key="2">
    <source>
        <dbReference type="Proteomes" id="UP000013966"/>
    </source>
</evidence>
<evidence type="ECO:0000313" key="1">
    <source>
        <dbReference type="EMBL" id="BAN25314.1"/>
    </source>
</evidence>
<organism evidence="1 2">
    <name type="scientific">Caballeronia insecticola</name>
    <dbReference type="NCBI Taxonomy" id="758793"/>
    <lineage>
        <taxon>Bacteria</taxon>
        <taxon>Pseudomonadati</taxon>
        <taxon>Pseudomonadota</taxon>
        <taxon>Betaproteobacteria</taxon>
        <taxon>Burkholderiales</taxon>
        <taxon>Burkholderiaceae</taxon>
        <taxon>Caballeronia</taxon>
    </lineage>
</organism>
<keyword evidence="2" id="KW-1185">Reference proteome</keyword>
<name>R4WLH4_9BURK</name>
<reference evidence="1 2" key="1">
    <citation type="journal article" date="2013" name="Genome Announc.">
        <title>Complete Genome Sequence of Burkholderia sp. Strain RPE64, Bacterial Symbiont of the Bean Bug Riptortus pedestris.</title>
        <authorList>
            <person name="Shibata T.F."/>
            <person name="Maeda T."/>
            <person name="Nikoh N."/>
            <person name="Yamaguchi K."/>
            <person name="Oshima K."/>
            <person name="Hattori M."/>
            <person name="Nishiyama T."/>
            <person name="Hasebe M."/>
            <person name="Fukatsu T."/>
            <person name="Kikuchi Y."/>
            <person name="Shigenobu S."/>
        </authorList>
    </citation>
    <scope>NUCLEOTIDE SEQUENCE [LARGE SCALE GENOMIC DNA]</scope>
</reference>
<dbReference type="PATRIC" id="fig|758793.3.peg.3560"/>
<reference evidence="1 2" key="2">
    <citation type="journal article" date="2018" name="Int. J. Syst. Evol. Microbiol.">
        <title>Burkholderia insecticola sp. nov., a gut symbiotic bacterium of the bean bug Riptortus pedestris.</title>
        <authorList>
            <person name="Takeshita K."/>
            <person name="Tamaki H."/>
            <person name="Ohbayashi T."/>
            <person name="Meng X.-Y."/>
            <person name="Sone T."/>
            <person name="Mitani Y."/>
            <person name="Peeters C."/>
            <person name="Kikuchi Y."/>
            <person name="Vandamme P."/>
        </authorList>
    </citation>
    <scope>NUCLEOTIDE SEQUENCE [LARGE SCALE GENOMIC DNA]</scope>
    <source>
        <strain evidence="1">RPE64</strain>
    </source>
</reference>
<dbReference type="KEGG" id="buo:BRPE64_BCDS06530"/>
<dbReference type="EMBL" id="AP013059">
    <property type="protein sequence ID" value="BAN25314.1"/>
    <property type="molecule type" value="Genomic_DNA"/>
</dbReference>